<feature type="region of interest" description="Disordered" evidence="1">
    <location>
        <begin position="1"/>
        <end position="24"/>
    </location>
</feature>
<dbReference type="EMBL" id="JACCAC010000001">
    <property type="protein sequence ID" value="NYG55542.1"/>
    <property type="molecule type" value="Genomic_DNA"/>
</dbReference>
<evidence type="ECO:0000256" key="1">
    <source>
        <dbReference type="SAM" id="MobiDB-lite"/>
    </source>
</evidence>
<name>A0A7Y9ULX6_9ACTN</name>
<evidence type="ECO:0000259" key="2">
    <source>
        <dbReference type="Pfam" id="PF13845"/>
    </source>
</evidence>
<evidence type="ECO:0000313" key="3">
    <source>
        <dbReference type="EMBL" id="NYG55542.1"/>
    </source>
</evidence>
<dbReference type="RefSeq" id="WP_179517967.1">
    <property type="nucleotide sequence ID" value="NZ_JACCAC010000001.1"/>
</dbReference>
<feature type="domain" description="Septum formation-related" evidence="2">
    <location>
        <begin position="154"/>
        <end position="317"/>
    </location>
</feature>
<proteinExistence type="predicted"/>
<accession>A0A7Y9ULX6</accession>
<feature type="region of interest" description="Disordered" evidence="1">
    <location>
        <begin position="59"/>
        <end position="95"/>
    </location>
</feature>
<evidence type="ECO:0000313" key="4">
    <source>
        <dbReference type="Proteomes" id="UP000544110"/>
    </source>
</evidence>
<gene>
    <name evidence="3" type="ORF">BJ989_001846</name>
</gene>
<reference evidence="3 4" key="1">
    <citation type="submission" date="2020-07" db="EMBL/GenBank/DDBJ databases">
        <title>Sequencing the genomes of 1000 actinobacteria strains.</title>
        <authorList>
            <person name="Klenk H.-P."/>
        </authorList>
    </citation>
    <scope>NUCLEOTIDE SEQUENCE [LARGE SCALE GENOMIC DNA]</scope>
    <source>
        <strain evidence="3 4">DSM 24552</strain>
    </source>
</reference>
<dbReference type="Proteomes" id="UP000544110">
    <property type="component" value="Unassembled WGS sequence"/>
</dbReference>
<sequence length="327" mass="33230">MSTPQRPAASRPGRRRADVATRTRPSRSVVLRALLALAAVAAVAAVVLGAIALSGGGAGTDAPDGGSAGSGASPSGASPEAGDAGAAGSAATGDAPVAPRPATGACYALTYAEAVAATTEAAPVACRGDHTARTVAVGALPLVVDGHLLAVDSARARAAPAQRCPDRVADFLGGSRDDLRLSMLRAVWFSPTLAQADRGADWFRCDVVALAGDEQLAPLEGRLAGVLARPAGAAYAVCGTAEPGTAGFERVVCSRPHRWRAVSVVELDGRRYPGEAAVREAGQAPCEAAGRAEAADPLDFRWGWEWPTRAQWEAGTTWGLCWVPDPA</sequence>
<dbReference type="Pfam" id="PF13845">
    <property type="entry name" value="Septum_form"/>
    <property type="match status" value="1"/>
</dbReference>
<feature type="compositionally biased region" description="Low complexity" evidence="1">
    <location>
        <begin position="60"/>
        <end position="95"/>
    </location>
</feature>
<feature type="compositionally biased region" description="Low complexity" evidence="1">
    <location>
        <begin position="1"/>
        <end position="11"/>
    </location>
</feature>
<dbReference type="AlphaFoldDB" id="A0A7Y9ULX6"/>
<organism evidence="3 4">
    <name type="scientific">Nocardioides perillae</name>
    <dbReference type="NCBI Taxonomy" id="1119534"/>
    <lineage>
        <taxon>Bacteria</taxon>
        <taxon>Bacillati</taxon>
        <taxon>Actinomycetota</taxon>
        <taxon>Actinomycetes</taxon>
        <taxon>Propionibacteriales</taxon>
        <taxon>Nocardioidaceae</taxon>
        <taxon>Nocardioides</taxon>
    </lineage>
</organism>
<comment type="caution">
    <text evidence="3">The sequence shown here is derived from an EMBL/GenBank/DDBJ whole genome shotgun (WGS) entry which is preliminary data.</text>
</comment>
<protein>
    <recommendedName>
        <fullName evidence="2">Septum formation-related domain-containing protein</fullName>
    </recommendedName>
</protein>
<keyword evidence="4" id="KW-1185">Reference proteome</keyword>
<dbReference type="InterPro" id="IPR026004">
    <property type="entry name" value="Septum_form"/>
</dbReference>